<accession>A0A7W5ALU4</accession>
<sequence>MKRRDVFLAVAAAGVGALVAPSPAFAAGLPALVTNPAQADREFVLWLSVHDPRRSVREAATAALATAAQVTAFLATGYQAALDQAAQIRASHLDFANGKAAAHPASSFPWVAAAARRAIEGTDAERAEFAGAGYAAALRDDQAGIAYDDGAALVAPADWDFLSTLATLDAGPGIHQRVRYVDTDADLAEFLRHGLLSAAAVELESLRAQYVADEWAKWPEVRFRTVQATEIEQAARAGAASPATAVQAWQQLIERFNRQPSYWSQGQRLARTRSEAWGRVSQRAGASSTPYLDPIVGDAAAVRGRWLTEADGAAERSAWWTTLIRYAEDTVIDWMHS</sequence>
<dbReference type="AlphaFoldDB" id="A0A7W5ALU4"/>
<evidence type="ECO:0000256" key="1">
    <source>
        <dbReference type="SAM" id="SignalP"/>
    </source>
</evidence>
<organism evidence="2 3">
    <name type="scientific">Actinoplanes campanulatus</name>
    <dbReference type="NCBI Taxonomy" id="113559"/>
    <lineage>
        <taxon>Bacteria</taxon>
        <taxon>Bacillati</taxon>
        <taxon>Actinomycetota</taxon>
        <taxon>Actinomycetes</taxon>
        <taxon>Micromonosporales</taxon>
        <taxon>Micromonosporaceae</taxon>
        <taxon>Actinoplanes</taxon>
    </lineage>
</organism>
<proteinExistence type="predicted"/>
<protein>
    <submittedName>
        <fullName evidence="2">Uncharacterized protein</fullName>
    </submittedName>
</protein>
<evidence type="ECO:0000313" key="2">
    <source>
        <dbReference type="EMBL" id="MBB3098642.1"/>
    </source>
</evidence>
<gene>
    <name evidence="2" type="ORF">FHR83_006341</name>
</gene>
<feature type="chain" id="PRO_5031462037" evidence="1">
    <location>
        <begin position="27"/>
        <end position="337"/>
    </location>
</feature>
<feature type="signal peptide" evidence="1">
    <location>
        <begin position="1"/>
        <end position="26"/>
    </location>
</feature>
<evidence type="ECO:0000313" key="3">
    <source>
        <dbReference type="Proteomes" id="UP000590749"/>
    </source>
</evidence>
<dbReference type="Proteomes" id="UP000590749">
    <property type="component" value="Unassembled WGS sequence"/>
</dbReference>
<keyword evidence="1" id="KW-0732">Signal</keyword>
<dbReference type="RefSeq" id="WP_183224708.1">
    <property type="nucleotide sequence ID" value="NZ_BMPW01000017.1"/>
</dbReference>
<dbReference type="EMBL" id="JACHXF010000015">
    <property type="protein sequence ID" value="MBB3098642.1"/>
    <property type="molecule type" value="Genomic_DNA"/>
</dbReference>
<name>A0A7W5ALU4_9ACTN</name>
<reference evidence="2 3" key="1">
    <citation type="submission" date="2020-08" db="EMBL/GenBank/DDBJ databases">
        <title>Genomic Encyclopedia of Type Strains, Phase III (KMG-III): the genomes of soil and plant-associated and newly described type strains.</title>
        <authorList>
            <person name="Whitman W."/>
        </authorList>
    </citation>
    <scope>NUCLEOTIDE SEQUENCE [LARGE SCALE GENOMIC DNA]</scope>
    <source>
        <strain evidence="2 3">CECT 3287</strain>
    </source>
</reference>
<comment type="caution">
    <text evidence="2">The sequence shown here is derived from an EMBL/GenBank/DDBJ whole genome shotgun (WGS) entry which is preliminary data.</text>
</comment>
<keyword evidence="3" id="KW-1185">Reference proteome</keyword>